<comment type="caution">
    <text evidence="2">The sequence shown here is derived from an EMBL/GenBank/DDBJ whole genome shotgun (WGS) entry which is preliminary data.</text>
</comment>
<feature type="chain" id="PRO_5047271799" description="TonB-dependent receptor" evidence="1">
    <location>
        <begin position="20"/>
        <end position="799"/>
    </location>
</feature>
<evidence type="ECO:0000313" key="3">
    <source>
        <dbReference type="Proteomes" id="UP000295709"/>
    </source>
</evidence>
<sequence>MSKKLIFLIALGFISYSNAQDKAEQALQNFEQKYPQEKIHLLFNKSSYVAGENLWFKSFVFDGYNRSTISSNLFVELYDRNKTPISKTIFPLYNGEGSGSLSLPETLKEDVYYIRAYTTWMANFNEDFQLIQPIAVYNPSSNEKLVSDTTSPWTATVFPESGTFIDGINTKFAVRLQSNGITPSDWNGYVIDSENPDVKIASFKGFDQNVGAFSLTPKSGRRYQLIVQDDKGIKQNIDLPTISASGINLQVKSKTNAITYSIKSKNYQHSSYKVLGTINNQLVYKAQIHNLSNEAVYSIPTDKLVNGILQLTVFDDKEQVVAKRLCFVQPESLKINKPSVQYTSLNDTPHEANTFTIAKNPSYSSYSVVVLDGESQDAEEERSLLSTLWLTGDITSKIYTPAQYFAKNHNAEALDALLISEKWKRFDWNTLISGSYPAIKYTPESYLSYKGKISGQPSGSSDLNFISKTDQDSGTKLYQVSTDASGNFTFNNLIFEGTMKFFYQLSGKQKTSHPVNAYVQPSYAFIPYKSNLPAGGFQLVERPSNDPLPTEVAKAVETKNFQKSLNEKTNTIEEIILKGQRKDDKRKLNQQLSSSLFRSNNEEIFDFVNDNKALVAGSNILQFLEGRVAGFRLQMQNGSYVPILRGGVTPIFLNEVKIDPSLVTNISVADVAMIKVIKDYFSGAGPGGGVQAIAIYTRQGGDIKLSEEELKLLPGLKYITLNGYDKEAVFNNAVYENVSLKNIAKDTRTTLYWNPYLETKANEPTTVKFYNNDDTKSHTLLVIGFDENDTPLYYHETRP</sequence>
<keyword evidence="3" id="KW-1185">Reference proteome</keyword>
<dbReference type="RefSeq" id="WP_185144953.1">
    <property type="nucleotide sequence ID" value="NZ_RJTX01000001.1"/>
</dbReference>
<keyword evidence="1" id="KW-0732">Signal</keyword>
<evidence type="ECO:0000313" key="2">
    <source>
        <dbReference type="EMBL" id="TDX95034.1"/>
    </source>
</evidence>
<organism evidence="2 3">
    <name type="scientific">Chryseobacterium daecheongense</name>
    <dbReference type="NCBI Taxonomy" id="192389"/>
    <lineage>
        <taxon>Bacteria</taxon>
        <taxon>Pseudomonadati</taxon>
        <taxon>Bacteroidota</taxon>
        <taxon>Flavobacteriia</taxon>
        <taxon>Flavobacteriales</taxon>
        <taxon>Weeksellaceae</taxon>
        <taxon>Chryseobacterium group</taxon>
        <taxon>Chryseobacterium</taxon>
    </lineage>
</organism>
<proteinExistence type="predicted"/>
<protein>
    <recommendedName>
        <fullName evidence="4">TonB-dependent receptor</fullName>
    </recommendedName>
</protein>
<accession>A0ABY2FZ25</accession>
<gene>
    <name evidence="2" type="ORF">BCF50_0807</name>
</gene>
<dbReference type="Proteomes" id="UP000295709">
    <property type="component" value="Unassembled WGS sequence"/>
</dbReference>
<name>A0ABY2FZ25_9FLAO</name>
<reference evidence="2 3" key="1">
    <citation type="submission" date="2019-03" db="EMBL/GenBank/DDBJ databases">
        <title>Genomic Encyclopedia of Archaeal and Bacterial Type Strains, Phase II (KMG-II): from individual species to whole genera.</title>
        <authorList>
            <person name="Goeker M."/>
        </authorList>
    </citation>
    <scope>NUCLEOTIDE SEQUENCE [LARGE SCALE GENOMIC DNA]</scope>
    <source>
        <strain evidence="2 3">DSM 15235</strain>
    </source>
</reference>
<dbReference type="EMBL" id="SOQW01000001">
    <property type="protein sequence ID" value="TDX95034.1"/>
    <property type="molecule type" value="Genomic_DNA"/>
</dbReference>
<evidence type="ECO:0000256" key="1">
    <source>
        <dbReference type="SAM" id="SignalP"/>
    </source>
</evidence>
<feature type="signal peptide" evidence="1">
    <location>
        <begin position="1"/>
        <end position="19"/>
    </location>
</feature>
<evidence type="ECO:0008006" key="4">
    <source>
        <dbReference type="Google" id="ProtNLM"/>
    </source>
</evidence>